<keyword evidence="2" id="KW-1133">Transmembrane helix</keyword>
<reference evidence="3 4" key="1">
    <citation type="submission" date="2019-11" db="EMBL/GenBank/DDBJ databases">
        <title>Agromyces kandeliae sp. nov., isolated from mangrove soil.</title>
        <authorList>
            <person name="Wang R."/>
        </authorList>
    </citation>
    <scope>NUCLEOTIDE SEQUENCE [LARGE SCALE GENOMIC DNA]</scope>
    <source>
        <strain evidence="3 4">JCM 11431</strain>
    </source>
</reference>
<keyword evidence="2" id="KW-0812">Transmembrane</keyword>
<feature type="compositionally biased region" description="Basic and acidic residues" evidence="1">
    <location>
        <begin position="64"/>
        <end position="92"/>
    </location>
</feature>
<feature type="compositionally biased region" description="Basic residues" evidence="1">
    <location>
        <begin position="228"/>
        <end position="237"/>
    </location>
</feature>
<feature type="transmembrane region" description="Helical" evidence="2">
    <location>
        <begin position="544"/>
        <end position="562"/>
    </location>
</feature>
<feature type="compositionally biased region" description="Basic residues" evidence="1">
    <location>
        <begin position="98"/>
        <end position="136"/>
    </location>
</feature>
<proteinExistence type="predicted"/>
<organism evidence="3 4">
    <name type="scientific">Agromyces luteolus</name>
    <dbReference type="NCBI Taxonomy" id="88373"/>
    <lineage>
        <taxon>Bacteria</taxon>
        <taxon>Bacillati</taxon>
        <taxon>Actinomycetota</taxon>
        <taxon>Actinomycetes</taxon>
        <taxon>Micrococcales</taxon>
        <taxon>Microbacteriaceae</taxon>
        <taxon>Agromyces</taxon>
    </lineage>
</organism>
<feature type="transmembrane region" description="Helical" evidence="2">
    <location>
        <begin position="800"/>
        <end position="820"/>
    </location>
</feature>
<protein>
    <submittedName>
        <fullName evidence="3">DUF2142 domain-containing protein</fullName>
    </submittedName>
</protein>
<evidence type="ECO:0000256" key="2">
    <source>
        <dbReference type="SAM" id="Phobius"/>
    </source>
</evidence>
<feature type="compositionally biased region" description="Basic and acidic residues" evidence="1">
    <location>
        <begin position="1"/>
        <end position="14"/>
    </location>
</feature>
<feature type="transmembrane region" description="Helical" evidence="2">
    <location>
        <begin position="462"/>
        <end position="484"/>
    </location>
</feature>
<name>A0A7C9HKK4_9MICO</name>
<feature type="transmembrane region" description="Helical" evidence="2">
    <location>
        <begin position="515"/>
        <end position="532"/>
    </location>
</feature>
<feature type="transmembrane region" description="Helical" evidence="2">
    <location>
        <begin position="568"/>
        <end position="584"/>
    </location>
</feature>
<accession>A0A7C9HKK4</accession>
<feature type="transmembrane region" description="Helical" evidence="2">
    <location>
        <begin position="340"/>
        <end position="358"/>
    </location>
</feature>
<feature type="compositionally biased region" description="Basic and acidic residues" evidence="1">
    <location>
        <begin position="275"/>
        <end position="297"/>
    </location>
</feature>
<feature type="transmembrane region" description="Helical" evidence="2">
    <location>
        <begin position="667"/>
        <end position="685"/>
    </location>
</feature>
<feature type="region of interest" description="Disordered" evidence="1">
    <location>
        <begin position="156"/>
        <end position="303"/>
    </location>
</feature>
<keyword evidence="4" id="KW-1185">Reference proteome</keyword>
<dbReference type="AlphaFoldDB" id="A0A7C9HKK4"/>
<feature type="transmembrane region" description="Helical" evidence="2">
    <location>
        <begin position="596"/>
        <end position="615"/>
    </location>
</feature>
<feature type="transmembrane region" description="Helical" evidence="2">
    <location>
        <begin position="754"/>
        <end position="780"/>
    </location>
</feature>
<feature type="compositionally biased region" description="Basic residues" evidence="1">
    <location>
        <begin position="246"/>
        <end position="266"/>
    </location>
</feature>
<feature type="compositionally biased region" description="Basic residues" evidence="1">
    <location>
        <begin position="15"/>
        <end position="36"/>
    </location>
</feature>
<gene>
    <name evidence="3" type="ORF">GLX25_07810</name>
</gene>
<evidence type="ECO:0000313" key="3">
    <source>
        <dbReference type="EMBL" id="MUN07022.1"/>
    </source>
</evidence>
<feature type="transmembrane region" description="Helical" evidence="2">
    <location>
        <begin position="723"/>
        <end position="742"/>
    </location>
</feature>
<feature type="compositionally biased region" description="Basic residues" evidence="1">
    <location>
        <begin position="206"/>
        <end position="220"/>
    </location>
</feature>
<dbReference type="Pfam" id="PF09913">
    <property type="entry name" value="DUF2142"/>
    <property type="match status" value="1"/>
</dbReference>
<evidence type="ECO:0000256" key="1">
    <source>
        <dbReference type="SAM" id="MobiDB-lite"/>
    </source>
</evidence>
<dbReference type="Proteomes" id="UP000480122">
    <property type="component" value="Unassembled WGS sequence"/>
</dbReference>
<sequence length="856" mass="93799">MGDRPRHGRPDPRARVRRRRRARLDRGRRREGRARRGQAGLRRPARVRRDDRRRDSRRSHRVRLRDQRPGGIEHADRMRPGEHAERIPDRSVRIGRGPGRRRDRRDRVGLRPRRRRSDPRAPVRRRARLGVDRRGRRAHVADLAGLRHRARVLDPPVRPRPRIASRLRLRDQRRRGRQCRARMHRRDDAAGLAEDLGRRSGGGIRPGHRVRARMGVRSRHDRSDPRARVRRRRRRGIRRGEPRQGGPRRRVPRDRRSARVPRRPRGARPGSAFDLRVRDQQGRSRLDHLRGMPDRHGALGASPVPAAPALLDSGGHARDRAGAGVNAPTTAARRTAANRAGLVGFALTALLGILWAFASPIFSVPDENAHATKAIAQVRGQVIGAEVDGVLHLVVRLPAEYRYDPALLCYVDDENRSADCGVSLGDEGGQDWFNTWTGAYNPVYYALVGWPSLLIGGDAGVIAMRVVSALLGALFVGAAFQLAMAGTRARWMPLALAFSALPMCVYLMGSVNPNGLEIAASVALWVGVLRLFEAHGDDPGPVFSRTWMWVVVTLASAALVTARALGPLWLVVIVAIAALAVGWAPVRRLFTTARSYVWLAIIAVSGLFSLGWTFVGGSLSSQAREGDAPLVGAGFLEGVVYMLRLTDELLQQAIGEFGWLDAILPAWALWSVAAVVGAIVFLAVGSASRRDAVVVSVAIAACVVVPVLVQARSVGQTGIIWQGRYGLFLYLGALIVICRLLSVRPADRIARLSVRYTWLGAVLLSAFGAYAFLFVMYRYVVGLDDRITEMVLAPEWQPPGGWPLLVALYALASAAFAVFVGRLGVAAARLDSGGAAAGQPAVDDATDADAPGSARA</sequence>
<dbReference type="OrthoDB" id="3218260at2"/>
<feature type="transmembrane region" description="Helical" evidence="2">
    <location>
        <begin position="692"/>
        <end position="711"/>
    </location>
</feature>
<feature type="region of interest" description="Disordered" evidence="1">
    <location>
        <begin position="1"/>
        <end position="136"/>
    </location>
</feature>
<evidence type="ECO:0000313" key="4">
    <source>
        <dbReference type="Proteomes" id="UP000480122"/>
    </source>
</evidence>
<feature type="compositionally biased region" description="Basic residues" evidence="1">
    <location>
        <begin position="159"/>
        <end position="184"/>
    </location>
</feature>
<feature type="region of interest" description="Disordered" evidence="1">
    <location>
        <begin position="835"/>
        <end position="856"/>
    </location>
</feature>
<keyword evidence="2" id="KW-0472">Membrane</keyword>
<dbReference type="EMBL" id="WODA01000014">
    <property type="protein sequence ID" value="MUN07022.1"/>
    <property type="molecule type" value="Genomic_DNA"/>
</dbReference>
<dbReference type="InterPro" id="IPR018674">
    <property type="entry name" value="DUF2142_membrane"/>
</dbReference>
<comment type="caution">
    <text evidence="3">The sequence shown here is derived from an EMBL/GenBank/DDBJ whole genome shotgun (WGS) entry which is preliminary data.</text>
</comment>